<reference evidence="4" key="1">
    <citation type="journal article" date="2017" name="Front. Plant Sci.">
        <title>Climate Clever Clovers: New Paradigm to Reduce the Environmental Footprint of Ruminants by Breeding Low Methanogenic Forages Utilizing Haplotype Variation.</title>
        <authorList>
            <person name="Kaur P."/>
            <person name="Appels R."/>
            <person name="Bayer P.E."/>
            <person name="Keeble-Gagnere G."/>
            <person name="Wang J."/>
            <person name="Hirakawa H."/>
            <person name="Shirasawa K."/>
            <person name="Vercoe P."/>
            <person name="Stefanova K."/>
            <person name="Durmic Z."/>
            <person name="Nichols P."/>
            <person name="Revell C."/>
            <person name="Isobe S.N."/>
            <person name="Edwards D."/>
            <person name="Erskine W."/>
        </authorList>
    </citation>
    <scope>NUCLEOTIDE SEQUENCE [LARGE SCALE GENOMIC DNA]</scope>
    <source>
        <strain evidence="4">cv. Daliak</strain>
    </source>
</reference>
<dbReference type="Pfam" id="PF11995">
    <property type="entry name" value="DUF3490"/>
    <property type="match status" value="1"/>
</dbReference>
<organism evidence="3 4">
    <name type="scientific">Trifolium subterraneum</name>
    <name type="common">Subterranean clover</name>
    <dbReference type="NCBI Taxonomy" id="3900"/>
    <lineage>
        <taxon>Eukaryota</taxon>
        <taxon>Viridiplantae</taxon>
        <taxon>Streptophyta</taxon>
        <taxon>Embryophyta</taxon>
        <taxon>Tracheophyta</taxon>
        <taxon>Spermatophyta</taxon>
        <taxon>Magnoliopsida</taxon>
        <taxon>eudicotyledons</taxon>
        <taxon>Gunneridae</taxon>
        <taxon>Pentapetalae</taxon>
        <taxon>rosids</taxon>
        <taxon>fabids</taxon>
        <taxon>Fabales</taxon>
        <taxon>Fabaceae</taxon>
        <taxon>Papilionoideae</taxon>
        <taxon>50 kb inversion clade</taxon>
        <taxon>NPAAA clade</taxon>
        <taxon>Hologalegina</taxon>
        <taxon>IRL clade</taxon>
        <taxon>Trifolieae</taxon>
        <taxon>Trifolium</taxon>
    </lineage>
</organism>
<gene>
    <name evidence="3" type="ORF">TSUD_234060</name>
</gene>
<accession>A0A2Z6LL59</accession>
<dbReference type="GO" id="GO:0007018">
    <property type="term" value="P:microtubule-based movement"/>
    <property type="evidence" value="ECO:0007669"/>
    <property type="project" value="InterPro"/>
</dbReference>
<dbReference type="InterPro" id="IPR027640">
    <property type="entry name" value="Kinesin-like_fam"/>
</dbReference>
<dbReference type="PANTHER" id="PTHR47968">
    <property type="entry name" value="CENTROMERE PROTEIN E"/>
    <property type="match status" value="1"/>
</dbReference>
<evidence type="ECO:0000259" key="2">
    <source>
        <dbReference type="Pfam" id="PF11995"/>
    </source>
</evidence>
<dbReference type="EMBL" id="DF973133">
    <property type="protein sequence ID" value="GAU13200.1"/>
    <property type="molecule type" value="Genomic_DNA"/>
</dbReference>
<dbReference type="InterPro" id="IPR021881">
    <property type="entry name" value="NACK_C"/>
</dbReference>
<dbReference type="GO" id="GO:0005874">
    <property type="term" value="C:microtubule"/>
    <property type="evidence" value="ECO:0007669"/>
    <property type="project" value="UniProtKB-KW"/>
</dbReference>
<evidence type="ECO:0000313" key="3">
    <source>
        <dbReference type="EMBL" id="GAU13200.1"/>
    </source>
</evidence>
<keyword evidence="1" id="KW-0493">Microtubule</keyword>
<sequence>MERKLSKSERENLYLKWDIRLSSKHRRLQLSHHLWTDTNNMDHIRESAEVVVKLVGPVEPEQALKEMFGLNFAPRPTSRKSFSWSFTNSMRPCTAAPQQTNSPSQYGLPQHSSAGAISVSQFRPYASTSWPSGEPKHIMVPILGFCQRMCLG</sequence>
<dbReference type="GO" id="GO:0003777">
    <property type="term" value="F:microtubule motor activity"/>
    <property type="evidence" value="ECO:0007669"/>
    <property type="project" value="InterPro"/>
</dbReference>
<protein>
    <recommendedName>
        <fullName evidence="2">NPK1-activating kinesin-like protein C-terminal domain-containing protein</fullName>
    </recommendedName>
</protein>
<dbReference type="AlphaFoldDB" id="A0A2Z6LL59"/>
<keyword evidence="4" id="KW-1185">Reference proteome</keyword>
<dbReference type="OrthoDB" id="1685046at2759"/>
<dbReference type="Proteomes" id="UP000242715">
    <property type="component" value="Unassembled WGS sequence"/>
</dbReference>
<proteinExistence type="predicted"/>
<dbReference type="PANTHER" id="PTHR47968:SF55">
    <property type="entry name" value="KINESIN-LIKE PROTEIN KIN-7H"/>
    <property type="match status" value="1"/>
</dbReference>
<evidence type="ECO:0000313" key="4">
    <source>
        <dbReference type="Proteomes" id="UP000242715"/>
    </source>
</evidence>
<name>A0A2Z6LL59_TRISU</name>
<feature type="domain" description="NPK1-activating kinesin-like protein C-terminal" evidence="2">
    <location>
        <begin position="1"/>
        <end position="74"/>
    </location>
</feature>
<evidence type="ECO:0000256" key="1">
    <source>
        <dbReference type="ARBA" id="ARBA00022701"/>
    </source>
</evidence>